<sequence length="255" mass="29163">MRKVSRTSCCHVCKTSMNQYQRDHVECTTTGCNKIVCNICFSTRLNEGTYQEAASNPQYRCPQCTGTCPCERCARGKAREAYHRIMEEEKKVTPSKTSPPKIQTSSNGNGATPNGRRVGKRKKKVYTSEDDFVESNGYDTDEFIPKVPRESPVAQIQQQQNESEMSQMRESLEEMLGTIARLSQDMAEMKRDHSALEKKLSAVTNELQYMKQQQQQQQQLQLPTNTTDLLLNQLKVEFDSTMSPQMKEPIFCYDI</sequence>
<keyword evidence="9" id="KW-1185">Reference proteome</keyword>
<reference evidence="8 9" key="1">
    <citation type="journal article" date="2018" name="Genome Biol. Evol.">
        <title>Multiple Roots of Fruiting Body Formation in Amoebozoa.</title>
        <authorList>
            <person name="Hillmann F."/>
            <person name="Forbes G."/>
            <person name="Novohradska S."/>
            <person name="Ferling I."/>
            <person name="Riege K."/>
            <person name="Groth M."/>
            <person name="Westermann M."/>
            <person name="Marz M."/>
            <person name="Spaller T."/>
            <person name="Winckler T."/>
            <person name="Schaap P."/>
            <person name="Glockner G."/>
        </authorList>
    </citation>
    <scope>NUCLEOTIDE SEQUENCE [LARGE SCALE GENOMIC DNA]</scope>
    <source>
        <strain evidence="8 9">Jena</strain>
    </source>
</reference>
<organism evidence="8 9">
    <name type="scientific">Planoprotostelium fungivorum</name>
    <dbReference type="NCBI Taxonomy" id="1890364"/>
    <lineage>
        <taxon>Eukaryota</taxon>
        <taxon>Amoebozoa</taxon>
        <taxon>Evosea</taxon>
        <taxon>Variosea</taxon>
        <taxon>Cavosteliida</taxon>
        <taxon>Cavosteliaceae</taxon>
        <taxon>Planoprotostelium</taxon>
    </lineage>
</organism>
<evidence type="ECO:0000256" key="3">
    <source>
        <dbReference type="ARBA" id="ARBA00023163"/>
    </source>
</evidence>
<feature type="coiled-coil region" evidence="5">
    <location>
        <begin position="165"/>
        <end position="213"/>
    </location>
</feature>
<protein>
    <recommendedName>
        <fullName evidence="7">Zinc-finger domain-containing protein</fullName>
    </recommendedName>
</protein>
<evidence type="ECO:0000259" key="7">
    <source>
        <dbReference type="Pfam" id="PF10497"/>
    </source>
</evidence>
<evidence type="ECO:0000256" key="2">
    <source>
        <dbReference type="ARBA" id="ARBA00023015"/>
    </source>
</evidence>
<keyword evidence="2" id="KW-0805">Transcription regulation</keyword>
<dbReference type="GO" id="GO:0005634">
    <property type="term" value="C:nucleus"/>
    <property type="evidence" value="ECO:0007669"/>
    <property type="project" value="UniProtKB-SubCell"/>
</dbReference>
<comment type="caution">
    <text evidence="8">The sequence shown here is derived from an EMBL/GenBank/DDBJ whole genome shotgun (WGS) entry which is preliminary data.</text>
</comment>
<dbReference type="InParanoid" id="A0A2P6NRN6"/>
<evidence type="ECO:0000256" key="1">
    <source>
        <dbReference type="ARBA" id="ARBA00004123"/>
    </source>
</evidence>
<proteinExistence type="predicted"/>
<dbReference type="Proteomes" id="UP000241769">
    <property type="component" value="Unassembled WGS sequence"/>
</dbReference>
<dbReference type="EMBL" id="MDYQ01000028">
    <property type="protein sequence ID" value="PRP86616.1"/>
    <property type="molecule type" value="Genomic_DNA"/>
</dbReference>
<keyword evidence="4" id="KW-0539">Nucleus</keyword>
<gene>
    <name evidence="8" type="ORF">PROFUN_05095</name>
</gene>
<keyword evidence="5" id="KW-0175">Coiled coil</keyword>
<feature type="region of interest" description="Disordered" evidence="6">
    <location>
        <begin position="88"/>
        <end position="123"/>
    </location>
</feature>
<accession>A0A2P6NRN6</accession>
<name>A0A2P6NRN6_9EUKA</name>
<dbReference type="AlphaFoldDB" id="A0A2P6NRN6"/>
<dbReference type="Pfam" id="PF10497">
    <property type="entry name" value="zf-4CXXC_R1"/>
    <property type="match status" value="1"/>
</dbReference>
<keyword evidence="3" id="KW-0804">Transcription</keyword>
<evidence type="ECO:0000256" key="6">
    <source>
        <dbReference type="SAM" id="MobiDB-lite"/>
    </source>
</evidence>
<comment type="subcellular location">
    <subcellularLocation>
        <location evidence="1">Nucleus</location>
    </subcellularLocation>
</comment>
<feature type="compositionally biased region" description="Polar residues" evidence="6">
    <location>
        <begin position="102"/>
        <end position="112"/>
    </location>
</feature>
<feature type="domain" description="Zinc-finger" evidence="7">
    <location>
        <begin position="5"/>
        <end position="91"/>
    </location>
</feature>
<evidence type="ECO:0000256" key="4">
    <source>
        <dbReference type="ARBA" id="ARBA00023242"/>
    </source>
</evidence>
<evidence type="ECO:0000313" key="8">
    <source>
        <dbReference type="EMBL" id="PRP86616.1"/>
    </source>
</evidence>
<dbReference type="InterPro" id="IPR018866">
    <property type="entry name" value="Znf-4CXXC_R1"/>
</dbReference>
<evidence type="ECO:0000313" key="9">
    <source>
        <dbReference type="Proteomes" id="UP000241769"/>
    </source>
</evidence>
<evidence type="ECO:0000256" key="5">
    <source>
        <dbReference type="SAM" id="Coils"/>
    </source>
</evidence>